<gene>
    <name evidence="2" type="ORF">TRFO_34747</name>
</gene>
<dbReference type="InterPro" id="IPR026906">
    <property type="entry name" value="LRR_5"/>
</dbReference>
<evidence type="ECO:0008006" key="4">
    <source>
        <dbReference type="Google" id="ProtNLM"/>
    </source>
</evidence>
<name>A0A1J4JJX8_9EUKA</name>
<dbReference type="AlphaFoldDB" id="A0A1J4JJX8"/>
<dbReference type="OrthoDB" id="10264456at2759"/>
<protein>
    <recommendedName>
        <fullName evidence="4">Surface antigen BspA-like</fullName>
    </recommendedName>
</protein>
<feature type="signal peptide" evidence="1">
    <location>
        <begin position="1"/>
        <end position="16"/>
    </location>
</feature>
<evidence type="ECO:0000313" key="2">
    <source>
        <dbReference type="EMBL" id="OHS98913.1"/>
    </source>
</evidence>
<dbReference type="Proteomes" id="UP000179807">
    <property type="component" value="Unassembled WGS sequence"/>
</dbReference>
<keyword evidence="1" id="KW-0732">Signal</keyword>
<organism evidence="2 3">
    <name type="scientific">Tritrichomonas foetus</name>
    <dbReference type="NCBI Taxonomy" id="1144522"/>
    <lineage>
        <taxon>Eukaryota</taxon>
        <taxon>Metamonada</taxon>
        <taxon>Parabasalia</taxon>
        <taxon>Tritrichomonadida</taxon>
        <taxon>Tritrichomonadidae</taxon>
        <taxon>Tritrichomonas</taxon>
    </lineage>
</organism>
<dbReference type="InterPro" id="IPR053139">
    <property type="entry name" value="Surface_bspA-like"/>
</dbReference>
<dbReference type="GeneID" id="94844549"/>
<dbReference type="VEuPathDB" id="TrichDB:TRFO_34747"/>
<feature type="chain" id="PRO_5009630167" description="Surface antigen BspA-like" evidence="1">
    <location>
        <begin position="17"/>
        <end position="793"/>
    </location>
</feature>
<dbReference type="Pfam" id="PF13306">
    <property type="entry name" value="LRR_5"/>
    <property type="match status" value="4"/>
</dbReference>
<proteinExistence type="predicted"/>
<dbReference type="InterPro" id="IPR032675">
    <property type="entry name" value="LRR_dom_sf"/>
</dbReference>
<dbReference type="PANTHER" id="PTHR45661">
    <property type="entry name" value="SURFACE ANTIGEN"/>
    <property type="match status" value="1"/>
</dbReference>
<reference evidence="2" key="1">
    <citation type="submission" date="2016-10" db="EMBL/GenBank/DDBJ databases">
        <authorList>
            <person name="Benchimol M."/>
            <person name="Almeida L.G."/>
            <person name="Vasconcelos A.T."/>
            <person name="Perreira-Neves A."/>
            <person name="Rosa I.A."/>
            <person name="Tasca T."/>
            <person name="Bogo M.R."/>
            <person name="de Souza W."/>
        </authorList>
    </citation>
    <scope>NUCLEOTIDE SEQUENCE [LARGE SCALE GENOMIC DNA]</scope>
    <source>
        <strain evidence="2">K</strain>
    </source>
</reference>
<evidence type="ECO:0000313" key="3">
    <source>
        <dbReference type="Proteomes" id="UP000179807"/>
    </source>
</evidence>
<keyword evidence="3" id="KW-1185">Reference proteome</keyword>
<accession>A0A1J4JJX8</accession>
<sequence length="793" mass="87493">MVICFLMLILVKGSITVENMVFDIDESFQATLIEVNDSVSILTIPSIINYGGNEYSVVKIGNNVFYGCNFYGELKLPDNLQYIGEYAFSYCAGFTGDLYIPTTVIEIGSYSFIGCSGFNGNLTIDGPCNLIGYYAFSKCNGFKGSLNLNNGISRIRSNAFEYCDGFSGDLVIPENIQTLESDAFRNCTSLEKAIYHGTTIINDGYVFRYCIFKCIYVADEYQGDFFGGLKVLNSNSITHNNLVYKMNDNNDELSLIGCIQNIACQIVISSSVEVTVQNQQLTLNVTSIHNSAFLQCDMLFGHLSIPDSITIIPSYAFSECSGFTSLELPNTLTNIGEYSFSKCYGFHGNLILPNSITDLGSYAFSECSGFLYDIAIPDSLETIKQGLFYKCSGFNGSIIFPSTIISIKSYSFYECCSLSGSLEFPSSIEEIATYSFYGCTNMTGSLIIPETIKTITAFSFPQLSNMKGNITLSNGITSIGNYAFYESGFTGDLIFPETVTSIGSYSFSLCNGFNGTLKIPSSISTIGSSAFNYCNGLIRAIYEGQNFTTNNEIFEQTKFRSIGVPSNYEFNLFSKIPAVKPDDLRIDNLIYRIIDSDLHLVTLYGCEVQKEEQLNIPSSITYDNIEYTISAINQNAFYSCHLFQDQLIIPNTISEIGNYAFYTCTGFSGRLVIPDTIKTINSYSFGLCSGITSVVLPSSIEVITDFAFFNCQCLRICLYKGINEPSISLSSFISTLISEVGVSSNYNGNSFAGYPIYYYDAIPTDVFTYGSVFYSSNHGIILSASFFVYLLPI</sequence>
<dbReference type="Gene3D" id="3.80.10.10">
    <property type="entry name" value="Ribonuclease Inhibitor"/>
    <property type="match status" value="5"/>
</dbReference>
<dbReference type="RefSeq" id="XP_068352050.1">
    <property type="nucleotide sequence ID" value="XM_068509845.1"/>
</dbReference>
<dbReference type="EMBL" id="MLAK01001033">
    <property type="protein sequence ID" value="OHS98913.1"/>
    <property type="molecule type" value="Genomic_DNA"/>
</dbReference>
<evidence type="ECO:0000256" key="1">
    <source>
        <dbReference type="SAM" id="SignalP"/>
    </source>
</evidence>
<dbReference type="PANTHER" id="PTHR45661:SF3">
    <property type="entry name" value="IG-LIKE DOMAIN-CONTAINING PROTEIN"/>
    <property type="match status" value="1"/>
</dbReference>
<comment type="caution">
    <text evidence="2">The sequence shown here is derived from an EMBL/GenBank/DDBJ whole genome shotgun (WGS) entry which is preliminary data.</text>
</comment>